<evidence type="ECO:0000313" key="1">
    <source>
        <dbReference type="EMBL" id="PWH07341.1"/>
    </source>
</evidence>
<keyword evidence="2" id="KW-1185">Reference proteome</keyword>
<dbReference type="OrthoDB" id="4548523at2"/>
<reference evidence="1 2" key="1">
    <citation type="submission" date="2018-05" db="EMBL/GenBank/DDBJ databases">
        <title>Brachybacterium sp. M1HQ-2T, whole genome shotgun sequence.</title>
        <authorList>
            <person name="Tuo L."/>
        </authorList>
    </citation>
    <scope>NUCLEOTIDE SEQUENCE [LARGE SCALE GENOMIC DNA]</scope>
    <source>
        <strain evidence="1 2">M1HQ-2</strain>
    </source>
</reference>
<dbReference type="SUPFAM" id="SSF109854">
    <property type="entry name" value="DinB/YfiT-like putative metalloenzymes"/>
    <property type="match status" value="1"/>
</dbReference>
<dbReference type="InterPro" id="IPR034660">
    <property type="entry name" value="DinB/YfiT-like"/>
</dbReference>
<dbReference type="EMBL" id="QFKX01000001">
    <property type="protein sequence ID" value="PWH07341.1"/>
    <property type="molecule type" value="Genomic_DNA"/>
</dbReference>
<evidence type="ECO:0000313" key="2">
    <source>
        <dbReference type="Proteomes" id="UP000245590"/>
    </source>
</evidence>
<protein>
    <recommendedName>
        <fullName evidence="3">DinB family protein</fullName>
    </recommendedName>
</protein>
<dbReference type="Pfam" id="PF04978">
    <property type="entry name" value="MST"/>
    <property type="match status" value="1"/>
</dbReference>
<sequence length="195" mass="21914">MDAPLAPTDALLHYLREVDEALLWKLDGLSERELRLPRTATGTSLLGLVKHVANVQAGYFADVFDRPYPHPEDRVSRESMIRDPQTDMYAAPEESAQLVVARFRRTQSFVDETVEELGPEAEGQVPWWPAARRIVTLQQILVHVIAETARHAGHADILREKIDGAVGQRRDNSNLPVGEDWDAYRARLTAIAENA</sequence>
<organism evidence="1 2">
    <name type="scientific">Brachybacterium endophyticum</name>
    <dbReference type="NCBI Taxonomy" id="2182385"/>
    <lineage>
        <taxon>Bacteria</taxon>
        <taxon>Bacillati</taxon>
        <taxon>Actinomycetota</taxon>
        <taxon>Actinomycetes</taxon>
        <taxon>Micrococcales</taxon>
        <taxon>Dermabacteraceae</taxon>
        <taxon>Brachybacterium</taxon>
    </lineage>
</organism>
<proteinExistence type="predicted"/>
<dbReference type="Gene3D" id="1.20.120.450">
    <property type="entry name" value="dinb family like domain"/>
    <property type="match status" value="1"/>
</dbReference>
<dbReference type="Proteomes" id="UP000245590">
    <property type="component" value="Unassembled WGS sequence"/>
</dbReference>
<dbReference type="InterPro" id="IPR007061">
    <property type="entry name" value="MST-like"/>
</dbReference>
<accession>A0A2U2RNC3</accession>
<dbReference type="RefSeq" id="WP_109274225.1">
    <property type="nucleotide sequence ID" value="NZ_QFKX01000001.1"/>
</dbReference>
<gene>
    <name evidence="1" type="ORF">DEO23_01445</name>
</gene>
<comment type="caution">
    <text evidence="1">The sequence shown here is derived from an EMBL/GenBank/DDBJ whole genome shotgun (WGS) entry which is preliminary data.</text>
</comment>
<dbReference type="AlphaFoldDB" id="A0A2U2RNC3"/>
<evidence type="ECO:0008006" key="3">
    <source>
        <dbReference type="Google" id="ProtNLM"/>
    </source>
</evidence>
<name>A0A2U2RNC3_9MICO</name>